<accession>A0A6G1SQ03</accession>
<dbReference type="SUPFAM" id="SSF57196">
    <property type="entry name" value="EGF/Laminin"/>
    <property type="match status" value="1"/>
</dbReference>
<keyword evidence="4" id="KW-1133">Transmembrane helix</keyword>
<dbReference type="PROSITE" id="PS01186">
    <property type="entry name" value="EGF_2"/>
    <property type="match status" value="1"/>
</dbReference>
<dbReference type="CDD" id="cd00054">
    <property type="entry name" value="EGF_CA"/>
    <property type="match status" value="1"/>
</dbReference>
<keyword evidence="4" id="KW-0472">Membrane</keyword>
<dbReference type="Pfam" id="PF00008">
    <property type="entry name" value="EGF"/>
    <property type="match status" value="1"/>
</dbReference>
<dbReference type="EMBL" id="GGYP01007202">
    <property type="protein sequence ID" value="MDE51973.1"/>
    <property type="molecule type" value="Transcribed_RNA"/>
</dbReference>
<feature type="region of interest" description="Disordered" evidence="3">
    <location>
        <begin position="84"/>
        <end position="115"/>
    </location>
</feature>
<dbReference type="PROSITE" id="PS00022">
    <property type="entry name" value="EGF_1"/>
    <property type="match status" value="1"/>
</dbReference>
<name>A0A6G1SQ03_9ACAR</name>
<dbReference type="PROSITE" id="PS50026">
    <property type="entry name" value="EGF_3"/>
    <property type="match status" value="1"/>
</dbReference>
<keyword evidence="2" id="KW-0245">EGF-like domain</keyword>
<dbReference type="SMART" id="SM00181">
    <property type="entry name" value="EGF"/>
    <property type="match status" value="1"/>
</dbReference>
<evidence type="ECO:0000313" key="6">
    <source>
        <dbReference type="EMBL" id="MDE51973.1"/>
    </source>
</evidence>
<dbReference type="InterPro" id="IPR001881">
    <property type="entry name" value="EGF-like_Ca-bd_dom"/>
</dbReference>
<keyword evidence="1 2" id="KW-1015">Disulfide bond</keyword>
<feature type="domain" description="EGF-like" evidence="5">
    <location>
        <begin position="4"/>
        <end position="44"/>
    </location>
</feature>
<evidence type="ECO:0000256" key="4">
    <source>
        <dbReference type="SAM" id="Phobius"/>
    </source>
</evidence>
<organism evidence="6">
    <name type="scientific">Aceria tosichella</name>
    <name type="common">wheat curl mite</name>
    <dbReference type="NCBI Taxonomy" id="561515"/>
    <lineage>
        <taxon>Eukaryota</taxon>
        <taxon>Metazoa</taxon>
        <taxon>Ecdysozoa</taxon>
        <taxon>Arthropoda</taxon>
        <taxon>Chelicerata</taxon>
        <taxon>Arachnida</taxon>
        <taxon>Acari</taxon>
        <taxon>Acariformes</taxon>
        <taxon>Trombidiformes</taxon>
        <taxon>Prostigmata</taxon>
        <taxon>Eupodina</taxon>
        <taxon>Eriophyoidea</taxon>
        <taxon>Eriophyidae</taxon>
        <taxon>Eriophyinae</taxon>
        <taxon>Aceriini</taxon>
        <taxon>Aceria</taxon>
    </lineage>
</organism>
<comment type="caution">
    <text evidence="2">Lacks conserved residue(s) required for the propagation of feature annotation.</text>
</comment>
<evidence type="ECO:0000256" key="3">
    <source>
        <dbReference type="SAM" id="MobiDB-lite"/>
    </source>
</evidence>
<proteinExistence type="predicted"/>
<dbReference type="GO" id="GO:0005509">
    <property type="term" value="F:calcium ion binding"/>
    <property type="evidence" value="ECO:0007669"/>
    <property type="project" value="InterPro"/>
</dbReference>
<keyword evidence="4" id="KW-0812">Transmembrane</keyword>
<evidence type="ECO:0000256" key="2">
    <source>
        <dbReference type="PROSITE-ProRule" id="PRU00076"/>
    </source>
</evidence>
<protein>
    <submittedName>
        <fullName evidence="6">Crumbs 1</fullName>
    </submittedName>
</protein>
<reference evidence="6" key="1">
    <citation type="submission" date="2018-10" db="EMBL/GenBank/DDBJ databases">
        <title>Transcriptome assembly of Aceria tosichella (Wheat curl mite) Type 2.</title>
        <authorList>
            <person name="Scully E.D."/>
            <person name="Geib S.M."/>
            <person name="Palmer N.A."/>
            <person name="Gupta A.K."/>
            <person name="Sarath G."/>
            <person name="Tatineni S."/>
        </authorList>
    </citation>
    <scope>NUCLEOTIDE SEQUENCE</scope>
    <source>
        <strain evidence="6">LincolnNE</strain>
    </source>
</reference>
<feature type="compositionally biased region" description="Polar residues" evidence="3">
    <location>
        <begin position="88"/>
        <end position="103"/>
    </location>
</feature>
<gene>
    <name evidence="6" type="primary">CRB1</name>
    <name evidence="6" type="ORF">g.16019</name>
</gene>
<dbReference type="SMART" id="SM00179">
    <property type="entry name" value="EGF_CA"/>
    <property type="match status" value="1"/>
</dbReference>
<feature type="transmembrane region" description="Helical" evidence="4">
    <location>
        <begin position="54"/>
        <end position="77"/>
    </location>
</feature>
<sequence>MCEYVTSCEQVEGDLCLHGGKCKNLEQGGYHCACQDPWYGPVCQFQAETQFDAILLVVITCVGFLLAACAVVSLVIFRSVRKARATRGTYSPSTQEKFGNSASDLLKPPAPERLI</sequence>
<dbReference type="AlphaFoldDB" id="A0A6G1SQ03"/>
<feature type="disulfide bond" evidence="2">
    <location>
        <begin position="34"/>
        <end position="43"/>
    </location>
</feature>
<evidence type="ECO:0000256" key="1">
    <source>
        <dbReference type="ARBA" id="ARBA00023157"/>
    </source>
</evidence>
<dbReference type="InterPro" id="IPR000742">
    <property type="entry name" value="EGF"/>
</dbReference>
<evidence type="ECO:0000259" key="5">
    <source>
        <dbReference type="PROSITE" id="PS50026"/>
    </source>
</evidence>
<dbReference type="Gene3D" id="2.10.25.10">
    <property type="entry name" value="Laminin"/>
    <property type="match status" value="1"/>
</dbReference>